<dbReference type="GO" id="GO:0016811">
    <property type="term" value="F:hydrolase activity, acting on carbon-nitrogen (but not peptide) bonds, in linear amides"/>
    <property type="evidence" value="ECO:0007669"/>
    <property type="project" value="InterPro"/>
</dbReference>
<comment type="caution">
    <text evidence="8">The sequence shown here is derived from an EMBL/GenBank/DDBJ whole genome shotgun (WGS) entry which is preliminary data.</text>
</comment>
<dbReference type="InterPro" id="IPR002692">
    <property type="entry name" value="S45"/>
</dbReference>
<dbReference type="GO" id="GO:0046872">
    <property type="term" value="F:metal ion binding"/>
    <property type="evidence" value="ECO:0007669"/>
    <property type="project" value="UniProtKB-KW"/>
</dbReference>
<comment type="similarity">
    <text evidence="1">Belongs to the peptidase S45 family.</text>
</comment>
<evidence type="ECO:0000256" key="4">
    <source>
        <dbReference type="ARBA" id="ARBA00038735"/>
    </source>
</evidence>
<reference evidence="8 9" key="1">
    <citation type="submission" date="2019-01" db="EMBL/GenBank/DDBJ databases">
        <authorList>
            <person name="Chen W.-M."/>
        </authorList>
    </citation>
    <scope>NUCLEOTIDE SEQUENCE [LARGE SCALE GENOMIC DNA]</scope>
    <source>
        <strain evidence="8 9">KYPC3</strain>
    </source>
</reference>
<dbReference type="Proteomes" id="UP000283077">
    <property type="component" value="Unassembled WGS sequence"/>
</dbReference>
<organism evidence="8 9">
    <name type="scientific">Rheinheimera riviphila</name>
    <dbReference type="NCBI Taxonomy" id="1834037"/>
    <lineage>
        <taxon>Bacteria</taxon>
        <taxon>Pseudomonadati</taxon>
        <taxon>Pseudomonadota</taxon>
        <taxon>Gammaproteobacteria</taxon>
        <taxon>Chromatiales</taxon>
        <taxon>Chromatiaceae</taxon>
        <taxon>Rheinheimera</taxon>
    </lineage>
</organism>
<evidence type="ECO:0000256" key="2">
    <source>
        <dbReference type="ARBA" id="ARBA00022801"/>
    </source>
</evidence>
<dbReference type="CDD" id="cd03747">
    <property type="entry name" value="Ntn_PGA_like"/>
    <property type="match status" value="1"/>
</dbReference>
<dbReference type="AlphaFoldDB" id="A0A437QIU9"/>
<dbReference type="PANTHER" id="PTHR34218">
    <property type="entry name" value="PEPTIDASE S45 PENICILLIN AMIDASE"/>
    <property type="match status" value="1"/>
</dbReference>
<keyword evidence="2" id="KW-0378">Hydrolase</keyword>
<gene>
    <name evidence="8" type="ORF">EOE67_15675</name>
</gene>
<dbReference type="EMBL" id="SACS01000019">
    <property type="protein sequence ID" value="RVU34310.1"/>
    <property type="molecule type" value="Genomic_DNA"/>
</dbReference>
<evidence type="ECO:0000313" key="9">
    <source>
        <dbReference type="Proteomes" id="UP000283077"/>
    </source>
</evidence>
<keyword evidence="6" id="KW-0106">Calcium</keyword>
<keyword evidence="7" id="KW-0812">Transmembrane</keyword>
<dbReference type="PANTHER" id="PTHR34218:SF4">
    <property type="entry name" value="ACYL-HOMOSERINE LACTONE ACYLASE QUIP"/>
    <property type="match status" value="1"/>
</dbReference>
<dbReference type="SUPFAM" id="SSF56235">
    <property type="entry name" value="N-terminal nucleophile aminohydrolases (Ntn hydrolases)"/>
    <property type="match status" value="1"/>
</dbReference>
<keyword evidence="6" id="KW-0479">Metal-binding</keyword>
<dbReference type="InterPro" id="IPR014395">
    <property type="entry name" value="Pen/GL7ACA/AHL_acylase"/>
</dbReference>
<evidence type="ECO:0000313" key="8">
    <source>
        <dbReference type="EMBL" id="RVU34310.1"/>
    </source>
</evidence>
<name>A0A437QIU9_9GAMM</name>
<keyword evidence="7" id="KW-0472">Membrane</keyword>
<evidence type="ECO:0000256" key="5">
    <source>
        <dbReference type="PIRSR" id="PIRSR001227-1"/>
    </source>
</evidence>
<dbReference type="Gene3D" id="2.30.120.10">
    <property type="match status" value="1"/>
</dbReference>
<evidence type="ECO:0000256" key="1">
    <source>
        <dbReference type="ARBA" id="ARBA00006586"/>
    </source>
</evidence>
<feature type="binding site" evidence="6">
    <location>
        <position position="330"/>
    </location>
    <ligand>
        <name>Ca(2+)</name>
        <dbReference type="ChEBI" id="CHEBI:29108"/>
    </ligand>
</feature>
<dbReference type="GO" id="GO:0017000">
    <property type="term" value="P:antibiotic biosynthetic process"/>
    <property type="evidence" value="ECO:0007669"/>
    <property type="project" value="InterPro"/>
</dbReference>
<evidence type="ECO:0000256" key="7">
    <source>
        <dbReference type="SAM" id="Phobius"/>
    </source>
</evidence>
<keyword evidence="3" id="KW-0865">Zymogen</keyword>
<comment type="cofactor">
    <cofactor evidence="6">
        <name>Ca(2+)</name>
        <dbReference type="ChEBI" id="CHEBI:29108"/>
    </cofactor>
    <text evidence="6">Binds 1 Ca(2+) ion per dimer.</text>
</comment>
<feature type="binding site" evidence="6">
    <location>
        <position position="333"/>
    </location>
    <ligand>
        <name>Ca(2+)</name>
        <dbReference type="ChEBI" id="CHEBI:29108"/>
    </ligand>
</feature>
<dbReference type="Gene3D" id="1.10.439.10">
    <property type="entry name" value="Penicillin Amidohydrolase, domain 1"/>
    <property type="match status" value="1"/>
</dbReference>
<dbReference type="InterPro" id="IPR029055">
    <property type="entry name" value="Ntn_hydrolases_N"/>
</dbReference>
<dbReference type="Pfam" id="PF01804">
    <property type="entry name" value="Penicil_amidase"/>
    <property type="match status" value="1"/>
</dbReference>
<accession>A0A437QIU9</accession>
<dbReference type="InterPro" id="IPR023343">
    <property type="entry name" value="Penicillin_amidase_dom1"/>
</dbReference>
<dbReference type="Gene3D" id="1.10.1400.10">
    <property type="match status" value="1"/>
</dbReference>
<dbReference type="OrthoDB" id="9760084at2"/>
<protein>
    <submittedName>
        <fullName evidence="8">Penicillin acylase family protein</fullName>
    </submittedName>
</protein>
<proteinExistence type="inferred from homology"/>
<dbReference type="InterPro" id="IPR043147">
    <property type="entry name" value="Penicillin_amidase_A-knob"/>
</dbReference>
<feature type="active site" description="Nucleophile" evidence="5">
    <location>
        <position position="254"/>
    </location>
</feature>
<comment type="subunit">
    <text evidence="4">Heterodimer of an alpha subunit and a beta subunit processed from the same precursor.</text>
</comment>
<dbReference type="Gene3D" id="3.60.20.10">
    <property type="entry name" value="Glutamine Phosphoribosylpyrophosphate, subunit 1, domain 1"/>
    <property type="match status" value="1"/>
</dbReference>
<evidence type="ECO:0000256" key="6">
    <source>
        <dbReference type="PIRSR" id="PIRSR001227-2"/>
    </source>
</evidence>
<dbReference type="InterPro" id="IPR043146">
    <property type="entry name" value="Penicillin_amidase_N_B-knob"/>
</dbReference>
<dbReference type="PIRSF" id="PIRSF001227">
    <property type="entry name" value="Pen_acylase"/>
    <property type="match status" value="1"/>
</dbReference>
<dbReference type="RefSeq" id="WP_127700283.1">
    <property type="nucleotide sequence ID" value="NZ_SACS01000019.1"/>
</dbReference>
<evidence type="ECO:0000256" key="3">
    <source>
        <dbReference type="ARBA" id="ARBA00023145"/>
    </source>
</evidence>
<keyword evidence="7" id="KW-1133">Transmembrane helix</keyword>
<feature type="binding site" evidence="6">
    <location>
        <position position="186"/>
    </location>
    <ligand>
        <name>Ca(2+)</name>
        <dbReference type="ChEBI" id="CHEBI:29108"/>
    </ligand>
</feature>
<feature type="transmembrane region" description="Helical" evidence="7">
    <location>
        <begin position="7"/>
        <end position="26"/>
    </location>
</feature>
<keyword evidence="9" id="KW-1185">Reference proteome</keyword>
<sequence length="783" mass="87035">MKWLKPIFYVVITLVAIIAITLYSALHSSLPLYEGATSAEVTAKVQLSRDAQGYLTVRAQNRLDAAYGLGFAHAQDRYFQMDLLRRNSAGELSELFGERALPTDISRRMHRFRDRAAAILPTLPAPQRALLQHYTQGVNEGLAQLPMRPFEYWLLQQKPAAWQDTDSLLVVYSMYLDLQGAAGEDELAQGVLKQAIPDDWYQFLNQHSSDWQAAIDDSKVAAVPLPASDYPRVLSDQKVACTDCRLRDSRDIGSNNFSVSGKLTSHGAALLADDMHLGIRVPGTWFKAQLIWGEGEDQHSVAGVSLPGAPSIVAGSNGHVAWGFTNSTADWHDVIQLQADENPQRYITPAGPKEYSYNNEVIKVKGLADVVMLVKETEWGPVMPAPFEQFALRWVAYDPQALNLELQQLEQARSVDEAFTIAAKVGMPAQNLLVTDKQGNHGWTIIGPIPKRTLLDMDTPQDWSTGANYWDGYLAASDYPTVKNPDSQRLWTANSRVVGGDALKLLGDGGYDLGARGMQIRDGLLATEQHSEQSLHQIQLDHRALFLKRWQQLLLEVLSEDFVARHQLGQYRSYVELDSAAASPTSVGYSLVRAFRDQSLQQIFAPIASLMEQQKLKMSDLKLVPETPGWALIQAKRPATVPAPFISWQQLLEQAVLKSRDELLAKTEGDLANARWGLLNQAKIEHPLSSAIPWFGQFLNMPASEMAGDRHMPRVQLPIHGQSERMVVAPGQESKGILTIPAGQSGHPLSPFYRADHAFWLDETELGFLPGEQKYLLELQPRG</sequence>